<evidence type="ECO:0000256" key="3">
    <source>
        <dbReference type="SAM" id="SignalP"/>
    </source>
</evidence>
<keyword evidence="1 3" id="KW-0732">Signal</keyword>
<accession>A0ABT1AWU6</accession>
<feature type="domain" description="SbsA Ig-like" evidence="4">
    <location>
        <begin position="35"/>
        <end position="137"/>
    </location>
</feature>
<feature type="region of interest" description="Disordered" evidence="2">
    <location>
        <begin position="25"/>
        <end position="47"/>
    </location>
</feature>
<keyword evidence="6" id="KW-1185">Reference proteome</keyword>
<dbReference type="Pfam" id="PF13205">
    <property type="entry name" value="Big_5"/>
    <property type="match status" value="1"/>
</dbReference>
<name>A0ABT1AWU6_9FLAO</name>
<sequence>MDYFRRALALVFALCALVALSHCGRRGSPGGGPKDETPPVLVRAEPPNNTTGFATNKIRLYFDEYIRLQDVQNQLIVSPPLRNQPEISPMGGASKYVEIILKDTLLENTTYTLNFGQSVVDNNEGNPYNFLTYVFSTGDYIDSLFLEGAVADAFGRRADPFVSVMLYQADSAYTDSLVYRQPPYYITNTLDSAVTFRLQNLKAGAYRLLALKDAGKNNTFDQKTDKIGFVEQTVVLPTDSVYLLRLFREIPDYGVLPPSFAAANKIVFGYNGEIPPEISLLTPLPDSVKTLLAPQPGKDSLNLWITPFSVDSLVFTLRGPHPESRIDTFSVKPLKLARDSLRLSWEPQRSLNFADTVFLMATLPLRSVDTAKISMMDQDSAAIRPGIRLDTAMNRVVLDFEKEPNKTYSFQAFPGAFTDFFGDTHDTLVARWITGSPADYGTLRLVLQGKPSFPMIVELIDQKETLARRHYLESFGEVEFTFLPPGNYRIRIIFDSNGNGKWDTGSFLEKIQPEKVIYYPGAIDMRANWEKVETFTIQE</sequence>
<evidence type="ECO:0000256" key="2">
    <source>
        <dbReference type="SAM" id="MobiDB-lite"/>
    </source>
</evidence>
<evidence type="ECO:0000259" key="4">
    <source>
        <dbReference type="Pfam" id="PF13205"/>
    </source>
</evidence>
<evidence type="ECO:0000313" key="5">
    <source>
        <dbReference type="EMBL" id="MCO5724476.1"/>
    </source>
</evidence>
<comment type="caution">
    <text evidence="5">The sequence shown here is derived from an EMBL/GenBank/DDBJ whole genome shotgun (WGS) entry which is preliminary data.</text>
</comment>
<organism evidence="5 6">
    <name type="scientific">Robiginitalea marina</name>
    <dbReference type="NCBI Taxonomy" id="2954105"/>
    <lineage>
        <taxon>Bacteria</taxon>
        <taxon>Pseudomonadati</taxon>
        <taxon>Bacteroidota</taxon>
        <taxon>Flavobacteriia</taxon>
        <taxon>Flavobacteriales</taxon>
        <taxon>Flavobacteriaceae</taxon>
        <taxon>Robiginitalea</taxon>
    </lineage>
</organism>
<protein>
    <submittedName>
        <fullName evidence="5">Ig-like domain-containing protein</fullName>
    </submittedName>
</protein>
<gene>
    <name evidence="5" type="ORF">NG653_06390</name>
</gene>
<proteinExistence type="predicted"/>
<dbReference type="RefSeq" id="WP_252740854.1">
    <property type="nucleotide sequence ID" value="NZ_JAMXIB010000004.1"/>
</dbReference>
<reference evidence="5 6" key="1">
    <citation type="submission" date="2022-06" db="EMBL/GenBank/DDBJ databases">
        <authorList>
            <person name="Xuan X."/>
        </authorList>
    </citation>
    <scope>NUCLEOTIDE SEQUENCE [LARGE SCALE GENOMIC DNA]</scope>
    <source>
        <strain evidence="5 6">2V75</strain>
    </source>
</reference>
<feature type="signal peptide" evidence="3">
    <location>
        <begin position="1"/>
        <end position="21"/>
    </location>
</feature>
<feature type="chain" id="PRO_5046624372" evidence="3">
    <location>
        <begin position="22"/>
        <end position="539"/>
    </location>
</feature>
<dbReference type="InterPro" id="IPR032812">
    <property type="entry name" value="SbsA_Ig"/>
</dbReference>
<dbReference type="EMBL" id="JAMXIB010000004">
    <property type="protein sequence ID" value="MCO5724476.1"/>
    <property type="molecule type" value="Genomic_DNA"/>
</dbReference>
<dbReference type="Proteomes" id="UP001206312">
    <property type="component" value="Unassembled WGS sequence"/>
</dbReference>
<evidence type="ECO:0000256" key="1">
    <source>
        <dbReference type="ARBA" id="ARBA00022729"/>
    </source>
</evidence>
<evidence type="ECO:0000313" key="6">
    <source>
        <dbReference type="Proteomes" id="UP001206312"/>
    </source>
</evidence>